<gene>
    <name evidence="2" type="ORF">KIPB_014295</name>
</gene>
<feature type="non-terminal residue" evidence="2">
    <location>
        <position position="1"/>
    </location>
</feature>
<dbReference type="AlphaFoldDB" id="A0A9K3GQV2"/>
<protein>
    <submittedName>
        <fullName evidence="2">Uncharacterized protein</fullName>
    </submittedName>
</protein>
<comment type="caution">
    <text evidence="2">The sequence shown here is derived from an EMBL/GenBank/DDBJ whole genome shotgun (WGS) entry which is preliminary data.</text>
</comment>
<name>A0A9K3GQV2_9EUKA</name>
<keyword evidence="3" id="KW-1185">Reference proteome</keyword>
<accession>A0A9K3GQV2</accession>
<evidence type="ECO:0000313" key="2">
    <source>
        <dbReference type="EMBL" id="GIQ91166.1"/>
    </source>
</evidence>
<feature type="region of interest" description="Disordered" evidence="1">
    <location>
        <begin position="1"/>
        <end position="35"/>
    </location>
</feature>
<evidence type="ECO:0000256" key="1">
    <source>
        <dbReference type="SAM" id="MobiDB-lite"/>
    </source>
</evidence>
<dbReference type="EMBL" id="BDIP01007260">
    <property type="protein sequence ID" value="GIQ91166.1"/>
    <property type="molecule type" value="Genomic_DNA"/>
</dbReference>
<organism evidence="2 3">
    <name type="scientific">Kipferlia bialata</name>
    <dbReference type="NCBI Taxonomy" id="797122"/>
    <lineage>
        <taxon>Eukaryota</taxon>
        <taxon>Metamonada</taxon>
        <taxon>Carpediemonas-like organisms</taxon>
        <taxon>Kipferlia</taxon>
    </lineage>
</organism>
<dbReference type="Proteomes" id="UP000265618">
    <property type="component" value="Unassembled WGS sequence"/>
</dbReference>
<sequence>MQRGYGAENKRNLKPRGFTRELGYKKPVASSSARPALRDISARRAPFVAAVVPEALTQ</sequence>
<proteinExistence type="predicted"/>
<evidence type="ECO:0000313" key="3">
    <source>
        <dbReference type="Proteomes" id="UP000265618"/>
    </source>
</evidence>
<reference evidence="2 3" key="1">
    <citation type="journal article" date="2018" name="PLoS ONE">
        <title>The draft genome of Kipferlia bialata reveals reductive genome evolution in fornicate parasites.</title>
        <authorList>
            <person name="Tanifuji G."/>
            <person name="Takabayashi S."/>
            <person name="Kume K."/>
            <person name="Takagi M."/>
            <person name="Nakayama T."/>
            <person name="Kamikawa R."/>
            <person name="Inagaki Y."/>
            <person name="Hashimoto T."/>
        </authorList>
    </citation>
    <scope>NUCLEOTIDE SEQUENCE [LARGE SCALE GENOMIC DNA]</scope>
    <source>
        <strain evidence="2">NY0173</strain>
    </source>
</reference>